<sequence>MIDLVRVGLIELAAGTLLGWAVAADHAMPALVARCGIKSPRRILQAHLDYIIMGIILIAVGLAVPGLPQWARIVLIIGTVVNPALFFPLAFRESAAMSMPYRLISVASFAAMTIGVLAAAITY</sequence>
<accession>A0A916X1D8</accession>
<keyword evidence="3" id="KW-1185">Reference proteome</keyword>
<dbReference type="AlphaFoldDB" id="A0A916X1D8"/>
<evidence type="ECO:0000256" key="1">
    <source>
        <dbReference type="SAM" id="Phobius"/>
    </source>
</evidence>
<name>A0A916X1D8_9ACTN</name>
<feature type="transmembrane region" description="Helical" evidence="1">
    <location>
        <begin position="70"/>
        <end position="91"/>
    </location>
</feature>
<dbReference type="Proteomes" id="UP000621454">
    <property type="component" value="Unassembled WGS sequence"/>
</dbReference>
<dbReference type="EMBL" id="BMGC01000059">
    <property type="protein sequence ID" value="GGB47490.1"/>
    <property type="molecule type" value="Genomic_DNA"/>
</dbReference>
<proteinExistence type="predicted"/>
<reference evidence="2" key="2">
    <citation type="submission" date="2020-09" db="EMBL/GenBank/DDBJ databases">
        <authorList>
            <person name="Sun Q."/>
            <person name="Zhou Y."/>
        </authorList>
    </citation>
    <scope>NUCLEOTIDE SEQUENCE</scope>
    <source>
        <strain evidence="2">CGMCC 1.12827</strain>
    </source>
</reference>
<feature type="transmembrane region" description="Helical" evidence="1">
    <location>
        <begin position="12"/>
        <end position="32"/>
    </location>
</feature>
<keyword evidence="1" id="KW-0472">Membrane</keyword>
<evidence type="ECO:0000313" key="3">
    <source>
        <dbReference type="Proteomes" id="UP000621454"/>
    </source>
</evidence>
<comment type="caution">
    <text evidence="2">The sequence shown here is derived from an EMBL/GenBank/DDBJ whole genome shotgun (WGS) entry which is preliminary data.</text>
</comment>
<keyword evidence="1" id="KW-1133">Transmembrane helix</keyword>
<gene>
    <name evidence="2" type="ORF">GCM10011489_38390</name>
</gene>
<organism evidence="2 3">
    <name type="scientific">Gordonia jinhuaensis</name>
    <dbReference type="NCBI Taxonomy" id="1517702"/>
    <lineage>
        <taxon>Bacteria</taxon>
        <taxon>Bacillati</taxon>
        <taxon>Actinomycetota</taxon>
        <taxon>Actinomycetes</taxon>
        <taxon>Mycobacteriales</taxon>
        <taxon>Gordoniaceae</taxon>
        <taxon>Gordonia</taxon>
    </lineage>
</organism>
<protein>
    <submittedName>
        <fullName evidence="2">Uncharacterized protein</fullName>
    </submittedName>
</protein>
<feature type="transmembrane region" description="Helical" evidence="1">
    <location>
        <begin position="103"/>
        <end position="121"/>
    </location>
</feature>
<dbReference type="RefSeq" id="WP_188588833.1">
    <property type="nucleotide sequence ID" value="NZ_BMGC01000059.1"/>
</dbReference>
<reference evidence="2" key="1">
    <citation type="journal article" date="2014" name="Int. J. Syst. Evol. Microbiol.">
        <title>Complete genome sequence of Corynebacterium casei LMG S-19264T (=DSM 44701T), isolated from a smear-ripened cheese.</title>
        <authorList>
            <consortium name="US DOE Joint Genome Institute (JGI-PGF)"/>
            <person name="Walter F."/>
            <person name="Albersmeier A."/>
            <person name="Kalinowski J."/>
            <person name="Ruckert C."/>
        </authorList>
    </citation>
    <scope>NUCLEOTIDE SEQUENCE</scope>
    <source>
        <strain evidence="2">CGMCC 1.12827</strain>
    </source>
</reference>
<evidence type="ECO:0000313" key="2">
    <source>
        <dbReference type="EMBL" id="GGB47490.1"/>
    </source>
</evidence>
<keyword evidence="1" id="KW-0812">Transmembrane</keyword>
<feature type="transmembrane region" description="Helical" evidence="1">
    <location>
        <begin position="44"/>
        <end position="64"/>
    </location>
</feature>